<keyword evidence="3" id="KW-1134">Transmembrane beta strand</keyword>
<dbReference type="GO" id="GO:0009986">
    <property type="term" value="C:cell surface"/>
    <property type="evidence" value="ECO:0007669"/>
    <property type="project" value="UniProtKB-SubCell"/>
</dbReference>
<evidence type="ECO:0000256" key="6">
    <source>
        <dbReference type="ARBA" id="ARBA00023136"/>
    </source>
</evidence>
<keyword evidence="10" id="KW-1185">Reference proteome</keyword>
<evidence type="ECO:0000256" key="2">
    <source>
        <dbReference type="ARBA" id="ARBA00004442"/>
    </source>
</evidence>
<dbReference type="Gene3D" id="3.30.1300.30">
    <property type="entry name" value="GSPII I/J protein-like"/>
    <property type="match status" value="1"/>
</dbReference>
<dbReference type="AlphaFoldDB" id="A0A7S7AJC6"/>
<evidence type="ECO:0000256" key="1">
    <source>
        <dbReference type="ARBA" id="ARBA00004241"/>
    </source>
</evidence>
<dbReference type="SUPFAM" id="SSF54523">
    <property type="entry name" value="Pili subunits"/>
    <property type="match status" value="1"/>
</dbReference>
<keyword evidence="4" id="KW-0812">Transmembrane</keyword>
<name>A0A7S7AJC6_9GAMM</name>
<proteinExistence type="predicted"/>
<protein>
    <recommendedName>
        <fullName evidence="8">Trimeric autotransporter adhesin YadA-like C-terminal membrane anchor domain-containing protein</fullName>
    </recommendedName>
</protein>
<evidence type="ECO:0000256" key="7">
    <source>
        <dbReference type="ARBA" id="ARBA00023237"/>
    </source>
</evidence>
<keyword evidence="5" id="KW-0732">Signal</keyword>
<keyword evidence="6" id="KW-0472">Membrane</keyword>
<evidence type="ECO:0000313" key="9">
    <source>
        <dbReference type="EMBL" id="QOW47946.1"/>
    </source>
</evidence>
<dbReference type="EMBL" id="CP048659">
    <property type="protein sequence ID" value="QOW47946.1"/>
    <property type="molecule type" value="Genomic_DNA"/>
</dbReference>
<organism evidence="9 10">
    <name type="scientific">Acinetobacter piscicola</name>
    <dbReference type="NCBI Taxonomy" id="2006115"/>
    <lineage>
        <taxon>Bacteria</taxon>
        <taxon>Pseudomonadati</taxon>
        <taxon>Pseudomonadota</taxon>
        <taxon>Gammaproteobacteria</taxon>
        <taxon>Moraxellales</taxon>
        <taxon>Moraxellaceae</taxon>
        <taxon>Acinetobacter</taxon>
    </lineage>
</organism>
<reference evidence="9 10" key="1">
    <citation type="submission" date="2020-02" db="EMBL/GenBank/DDBJ databases">
        <title>Tigecycline-resistant Acinetobacter species from pigs and migratory birds.</title>
        <authorList>
            <person name="Chen C."/>
            <person name="Sun J."/>
            <person name="Liao X.-P."/>
            <person name="Liu Y.-H."/>
        </authorList>
    </citation>
    <scope>NUCLEOTIDE SEQUENCE [LARGE SCALE GENOMIC DNA]</scope>
    <source>
        <strain evidence="9 10">YH12207_T</strain>
    </source>
</reference>
<sequence>MSARDGQNVVVSTGNGIALNTFDITNSEMLTDGSVIKRTVAQGSQTTATQKVRKYNSNGTEVYEVFGDNQPSKFYTNNAGNFTEFKGDTSNLVPTNLAAHTLTGTADTSTAVYNIKNERNTVTNKNVTYSEKDSIVNQTIANVSVTKANQGSGVADETFKATIANEPEKIKLEQSVQAGKLQNENNGEVRKNEDGSNLYGVEVVRKQEGKDVEKTTITSNGITTTGTINAKDYQINGVSIVDNIKTSVDGAVAGATEAIDKKVAQVDEKIVEVDKRLTEFNTTASNLNSRVDQLNGRIDDVEETAYRGIAIALAAQQAIPNIGAGQTAVFGGVGHYEGESAGALGVATVFADGRTSVSGALGVAGGGEVGGRVGVAYVFGGK</sequence>
<evidence type="ECO:0000256" key="3">
    <source>
        <dbReference type="ARBA" id="ARBA00022452"/>
    </source>
</evidence>
<evidence type="ECO:0000313" key="10">
    <source>
        <dbReference type="Proteomes" id="UP000593966"/>
    </source>
</evidence>
<gene>
    <name evidence="9" type="ORF">G0028_13405</name>
</gene>
<comment type="subcellular location">
    <subcellularLocation>
        <location evidence="2">Cell outer membrane</location>
    </subcellularLocation>
    <subcellularLocation>
        <location evidence="1">Cell surface</location>
    </subcellularLocation>
</comment>
<dbReference type="Proteomes" id="UP000593966">
    <property type="component" value="Chromosome"/>
</dbReference>
<dbReference type="GO" id="GO:0009279">
    <property type="term" value="C:cell outer membrane"/>
    <property type="evidence" value="ECO:0007669"/>
    <property type="project" value="UniProtKB-SubCell"/>
</dbReference>
<dbReference type="InterPro" id="IPR045584">
    <property type="entry name" value="Pilin-like"/>
</dbReference>
<dbReference type="Pfam" id="PF03895">
    <property type="entry name" value="YadA_anchor"/>
    <property type="match status" value="1"/>
</dbReference>
<dbReference type="Gene3D" id="1.20.5.2280">
    <property type="match status" value="1"/>
</dbReference>
<evidence type="ECO:0000259" key="8">
    <source>
        <dbReference type="Pfam" id="PF03895"/>
    </source>
</evidence>
<dbReference type="InterPro" id="IPR005594">
    <property type="entry name" value="YadA_C"/>
</dbReference>
<accession>A0A7S7AJC6</accession>
<evidence type="ECO:0000256" key="4">
    <source>
        <dbReference type="ARBA" id="ARBA00022692"/>
    </source>
</evidence>
<keyword evidence="7" id="KW-0998">Cell outer membrane</keyword>
<evidence type="ECO:0000256" key="5">
    <source>
        <dbReference type="ARBA" id="ARBA00022729"/>
    </source>
</evidence>
<feature type="domain" description="Trimeric autotransporter adhesin YadA-like C-terminal membrane anchor" evidence="8">
    <location>
        <begin position="324"/>
        <end position="379"/>
    </location>
</feature>